<evidence type="ECO:0000313" key="1">
    <source>
        <dbReference type="EMBL" id="CAK0843786.1"/>
    </source>
</evidence>
<comment type="caution">
    <text evidence="1">The sequence shown here is derived from an EMBL/GenBank/DDBJ whole genome shotgun (WGS) entry which is preliminary data.</text>
</comment>
<dbReference type="Proteomes" id="UP001189429">
    <property type="component" value="Unassembled WGS sequence"/>
</dbReference>
<proteinExistence type="predicted"/>
<gene>
    <name evidence="1" type="ORF">PCOR1329_LOCUS38028</name>
</gene>
<organism evidence="1 2">
    <name type="scientific">Prorocentrum cordatum</name>
    <dbReference type="NCBI Taxonomy" id="2364126"/>
    <lineage>
        <taxon>Eukaryota</taxon>
        <taxon>Sar</taxon>
        <taxon>Alveolata</taxon>
        <taxon>Dinophyceae</taxon>
        <taxon>Prorocentrales</taxon>
        <taxon>Prorocentraceae</taxon>
        <taxon>Prorocentrum</taxon>
    </lineage>
</organism>
<dbReference type="EMBL" id="CAUYUJ010014609">
    <property type="protein sequence ID" value="CAK0843786.1"/>
    <property type="molecule type" value="Genomic_DNA"/>
</dbReference>
<keyword evidence="2" id="KW-1185">Reference proteome</keyword>
<reference evidence="1" key="1">
    <citation type="submission" date="2023-10" db="EMBL/GenBank/DDBJ databases">
        <authorList>
            <person name="Chen Y."/>
            <person name="Shah S."/>
            <person name="Dougan E. K."/>
            <person name="Thang M."/>
            <person name="Chan C."/>
        </authorList>
    </citation>
    <scope>NUCLEOTIDE SEQUENCE [LARGE SCALE GENOMIC DNA]</scope>
</reference>
<name>A0ABN9TE85_9DINO</name>
<sequence length="168" mass="17666">MAAGLRSPGLEARVASASGGRLRIQETKDRGRCLQAVVDAACGTLLAEEEPLALGSSDGLRLAEACAQGSDFDASEDLLASCVLLHAGVGGELARRATAQELDWATDTADAEDQATLQLHGSLRDDLREAVAIEEISGLGDRGFEEMLLGQAVHAAWSDRGTQHRDLQ</sequence>
<protein>
    <submittedName>
        <fullName evidence="1">Uncharacterized protein</fullName>
    </submittedName>
</protein>
<evidence type="ECO:0000313" key="2">
    <source>
        <dbReference type="Proteomes" id="UP001189429"/>
    </source>
</evidence>
<accession>A0ABN9TE85</accession>